<keyword evidence="1" id="KW-1133">Transmembrane helix</keyword>
<organism evidence="2 3">
    <name type="scientific">Solanum verrucosum</name>
    <dbReference type="NCBI Taxonomy" id="315347"/>
    <lineage>
        <taxon>Eukaryota</taxon>
        <taxon>Viridiplantae</taxon>
        <taxon>Streptophyta</taxon>
        <taxon>Embryophyta</taxon>
        <taxon>Tracheophyta</taxon>
        <taxon>Spermatophyta</taxon>
        <taxon>Magnoliopsida</taxon>
        <taxon>eudicotyledons</taxon>
        <taxon>Gunneridae</taxon>
        <taxon>Pentapetalae</taxon>
        <taxon>asterids</taxon>
        <taxon>lamiids</taxon>
        <taxon>Solanales</taxon>
        <taxon>Solanaceae</taxon>
        <taxon>Solanoideae</taxon>
        <taxon>Solaneae</taxon>
        <taxon>Solanum</taxon>
    </lineage>
</organism>
<sequence length="115" mass="13133">MKRVNREFNQHIYRVFNNYSGIPAAVILASIFYCSYKKATSPKSKDCSIKLVLVVRVQQKTLLGECKHGFHHSQLIRHRRKTGEGSDAKLNTGVTIRSQLEDHPEKKMQASSSIF</sequence>
<gene>
    <name evidence="2" type="ORF">MTR67_039372</name>
</gene>
<dbReference type="EMBL" id="CP133620">
    <property type="protein sequence ID" value="WMV45987.1"/>
    <property type="molecule type" value="Genomic_DNA"/>
</dbReference>
<evidence type="ECO:0000313" key="2">
    <source>
        <dbReference type="EMBL" id="WMV45987.1"/>
    </source>
</evidence>
<keyword evidence="3" id="KW-1185">Reference proteome</keyword>
<protein>
    <submittedName>
        <fullName evidence="2">Uncharacterized protein</fullName>
    </submittedName>
</protein>
<keyword evidence="1" id="KW-0472">Membrane</keyword>
<name>A0AAF0UHA0_SOLVR</name>
<dbReference type="Proteomes" id="UP001234989">
    <property type="component" value="Chromosome 9"/>
</dbReference>
<feature type="transmembrane region" description="Helical" evidence="1">
    <location>
        <begin position="12"/>
        <end position="33"/>
    </location>
</feature>
<accession>A0AAF0UHA0</accession>
<reference evidence="2" key="1">
    <citation type="submission" date="2023-08" db="EMBL/GenBank/DDBJ databases">
        <title>A de novo genome assembly of Solanum verrucosum Schlechtendal, a Mexican diploid species geographically isolated from the other diploid A-genome species in potato relatives.</title>
        <authorList>
            <person name="Hosaka K."/>
        </authorList>
    </citation>
    <scope>NUCLEOTIDE SEQUENCE</scope>
    <source>
        <tissue evidence="2">Young leaves</tissue>
    </source>
</reference>
<evidence type="ECO:0000313" key="3">
    <source>
        <dbReference type="Proteomes" id="UP001234989"/>
    </source>
</evidence>
<evidence type="ECO:0000256" key="1">
    <source>
        <dbReference type="SAM" id="Phobius"/>
    </source>
</evidence>
<keyword evidence="1" id="KW-0812">Transmembrane</keyword>
<dbReference type="AlphaFoldDB" id="A0AAF0UHA0"/>
<proteinExistence type="predicted"/>